<dbReference type="Proteomes" id="UP000182977">
    <property type="component" value="Chromosome I"/>
</dbReference>
<dbReference type="OrthoDB" id="3526447at2"/>
<dbReference type="AlphaFoldDB" id="A0A1H2IF40"/>
<accession>A0A1H2IF40</accession>
<name>A0A1H2IF40_9ACTN</name>
<dbReference type="STRING" id="419479.SAMN04488563_1659"/>
<keyword evidence="2" id="KW-1185">Reference proteome</keyword>
<sequence>MNAWYCTRQDVMGALDVKVTARAERDVDRAAANAVGAVDALTRRRFHPWTGTRYFDWPSRDQPTPWRLWLGQNLLVTATTVHSAAVLLDPADYFLEPVNDGPPYDRLELNRANSVAFGGGPTYQRTVEIAGVWAGAPVVEVPIGVLAGALSPDPMASANITLTTPQVGVGDVLRIGSERVSVRELTMVDTGQDLATPLSASAAGTLVAVADGDAFAAGQTILLDAERMLVVDVAGNNLVVKRSWDGTVLAAHTGSSIFSRTGLDLVRGQLGTAAAAHDSGATIYRWEPPALINSLAIAESINQLRQENTGYTDTVDNQNEWNTSALHKLREDAAAEWGRRARTAAI</sequence>
<evidence type="ECO:0000313" key="1">
    <source>
        <dbReference type="EMBL" id="SDU42605.1"/>
    </source>
</evidence>
<gene>
    <name evidence="1" type="ORF">SAMN04488563_1659</name>
</gene>
<proteinExistence type="predicted"/>
<evidence type="ECO:0000313" key="2">
    <source>
        <dbReference type="Proteomes" id="UP000182977"/>
    </source>
</evidence>
<reference evidence="2" key="1">
    <citation type="submission" date="2016-10" db="EMBL/GenBank/DDBJ databases">
        <authorList>
            <person name="Varghese N."/>
            <person name="Submissions S."/>
        </authorList>
    </citation>
    <scope>NUCLEOTIDE SEQUENCE [LARGE SCALE GENOMIC DNA]</scope>
    <source>
        <strain evidence="2">DSM 45079</strain>
    </source>
</reference>
<organism evidence="1 2">
    <name type="scientific">Jiangella alkaliphila</name>
    <dbReference type="NCBI Taxonomy" id="419479"/>
    <lineage>
        <taxon>Bacteria</taxon>
        <taxon>Bacillati</taxon>
        <taxon>Actinomycetota</taxon>
        <taxon>Actinomycetes</taxon>
        <taxon>Jiangellales</taxon>
        <taxon>Jiangellaceae</taxon>
        <taxon>Jiangella</taxon>
    </lineage>
</organism>
<dbReference type="EMBL" id="LT629791">
    <property type="protein sequence ID" value="SDU42605.1"/>
    <property type="molecule type" value="Genomic_DNA"/>
</dbReference>
<dbReference type="RefSeq" id="WP_046771228.1">
    <property type="nucleotide sequence ID" value="NZ_LBMC01000040.1"/>
</dbReference>
<protein>
    <submittedName>
        <fullName evidence="1">Uncharacterized protein</fullName>
    </submittedName>
</protein>